<gene>
    <name evidence="2" type="ORF">F4693_000047</name>
</gene>
<comment type="caution">
    <text evidence="2">The sequence shown here is derived from an EMBL/GenBank/DDBJ whole genome shotgun (WGS) entry which is preliminary data.</text>
</comment>
<reference evidence="2 3" key="1">
    <citation type="submission" date="2020-08" db="EMBL/GenBank/DDBJ databases">
        <title>The Agave Microbiome: Exploring the role of microbial communities in plant adaptations to desert environments.</title>
        <authorList>
            <person name="Partida-Martinez L.P."/>
        </authorList>
    </citation>
    <scope>NUCLEOTIDE SEQUENCE [LARGE SCALE GENOMIC DNA]</scope>
    <source>
        <strain evidence="2 3">AS3.13</strain>
    </source>
</reference>
<keyword evidence="1" id="KW-0472">Membrane</keyword>
<feature type="transmembrane region" description="Helical" evidence="1">
    <location>
        <begin position="6"/>
        <end position="33"/>
    </location>
</feature>
<keyword evidence="1" id="KW-0812">Transmembrane</keyword>
<evidence type="ECO:0000313" key="3">
    <source>
        <dbReference type="Proteomes" id="UP000522313"/>
    </source>
</evidence>
<organism evidence="2 3">
    <name type="scientific">Sphingomonas endophytica</name>
    <dbReference type="NCBI Taxonomy" id="869719"/>
    <lineage>
        <taxon>Bacteria</taxon>
        <taxon>Pseudomonadati</taxon>
        <taxon>Pseudomonadota</taxon>
        <taxon>Alphaproteobacteria</taxon>
        <taxon>Sphingomonadales</taxon>
        <taxon>Sphingomonadaceae</taxon>
        <taxon>Sphingomonas</taxon>
    </lineage>
</organism>
<keyword evidence="1" id="KW-1133">Transmembrane helix</keyword>
<dbReference type="Proteomes" id="UP000522313">
    <property type="component" value="Unassembled WGS sequence"/>
</dbReference>
<evidence type="ECO:0000313" key="2">
    <source>
        <dbReference type="EMBL" id="MBB6503098.1"/>
    </source>
</evidence>
<accession>A0A7X0J8N5</accession>
<dbReference type="EMBL" id="JACHBT010000001">
    <property type="protein sequence ID" value="MBB6503098.1"/>
    <property type="molecule type" value="Genomic_DNA"/>
</dbReference>
<evidence type="ECO:0000256" key="1">
    <source>
        <dbReference type="SAM" id="Phobius"/>
    </source>
</evidence>
<dbReference type="AlphaFoldDB" id="A0A7X0J8N5"/>
<protein>
    <submittedName>
        <fullName evidence="2">Uncharacterized protein</fullName>
    </submittedName>
</protein>
<name>A0A7X0J8N5_9SPHN</name>
<sequence>MFGDRVVLGCMFGLILAILALLLVAMALVHVAAR</sequence>
<proteinExistence type="predicted"/>
<reference evidence="2 3" key="2">
    <citation type="submission" date="2020-08" db="EMBL/GenBank/DDBJ databases">
        <authorList>
            <person name="Partida-Martinez L."/>
            <person name="Huntemann M."/>
            <person name="Clum A."/>
            <person name="Wang J."/>
            <person name="Palaniappan K."/>
            <person name="Ritter S."/>
            <person name="Chen I.-M."/>
            <person name="Stamatis D."/>
            <person name="Reddy T."/>
            <person name="O'Malley R."/>
            <person name="Daum C."/>
            <person name="Shapiro N."/>
            <person name="Ivanova N."/>
            <person name="Kyrpides N."/>
            <person name="Woyke T."/>
        </authorList>
    </citation>
    <scope>NUCLEOTIDE SEQUENCE [LARGE SCALE GENOMIC DNA]</scope>
    <source>
        <strain evidence="2 3">AS3.13</strain>
    </source>
</reference>